<dbReference type="Proteomes" id="UP001208912">
    <property type="component" value="Unassembled WGS sequence"/>
</dbReference>
<comment type="caution">
    <text evidence="2">The sequence shown here is derived from an EMBL/GenBank/DDBJ whole genome shotgun (WGS) entry which is preliminary data.</text>
</comment>
<dbReference type="EMBL" id="JAMQPL010000020">
    <property type="protein sequence ID" value="MCW7532253.1"/>
    <property type="molecule type" value="Genomic_DNA"/>
</dbReference>
<gene>
    <name evidence="1" type="ORF">ND861_18735</name>
    <name evidence="2" type="ORF">ND862_18700</name>
</gene>
<evidence type="ECO:0000313" key="4">
    <source>
        <dbReference type="Proteomes" id="UP001208912"/>
    </source>
</evidence>
<organism evidence="2 3">
    <name type="scientific">Leptospira soteropolitanensis</name>
    <dbReference type="NCBI Taxonomy" id="2950025"/>
    <lineage>
        <taxon>Bacteria</taxon>
        <taxon>Pseudomonadati</taxon>
        <taxon>Spirochaetota</taxon>
        <taxon>Spirochaetia</taxon>
        <taxon>Leptospirales</taxon>
        <taxon>Leptospiraceae</taxon>
        <taxon>Leptospira</taxon>
    </lineage>
</organism>
<reference evidence="2 4" key="1">
    <citation type="submission" date="2022-06" db="EMBL/GenBank/DDBJ databases">
        <title>Leptospira isolates from biofilms formed at urban environments.</title>
        <authorList>
            <person name="Ribeiro P.S."/>
            <person name="Sousa T."/>
            <person name="Carvalho N."/>
            <person name="Aburjaile F."/>
            <person name="Neves F."/>
            <person name="Oliveira D."/>
            <person name="Blanco L."/>
            <person name="Lima J."/>
            <person name="Costa F."/>
            <person name="Brenig B."/>
            <person name="Soares S."/>
            <person name="Ramos R."/>
            <person name="Goes-Neto A."/>
            <person name="Matiuzzi M."/>
            <person name="Azevedo V."/>
            <person name="Ristow P."/>
        </authorList>
    </citation>
    <scope>NUCLEOTIDE SEQUENCE</scope>
    <source>
        <strain evidence="1 4">VSF19</strain>
        <strain evidence="2">VSF20</strain>
    </source>
</reference>
<accession>A0AAW5VRM7</accession>
<dbReference type="RefSeq" id="WP_265353505.1">
    <property type="nucleotide sequence ID" value="NZ_JAMQPL010000020.1"/>
</dbReference>
<evidence type="ECO:0008006" key="5">
    <source>
        <dbReference type="Google" id="ProtNLM"/>
    </source>
</evidence>
<keyword evidence="4" id="KW-1185">Reference proteome</keyword>
<protein>
    <recommendedName>
        <fullName evidence="5">Immunity protein 63 domain-containing protein</fullName>
    </recommendedName>
</protein>
<evidence type="ECO:0000313" key="2">
    <source>
        <dbReference type="EMBL" id="MCW7532253.1"/>
    </source>
</evidence>
<dbReference type="EMBL" id="JAMQPM010000019">
    <property type="protein sequence ID" value="MCW7528401.1"/>
    <property type="molecule type" value="Genomic_DNA"/>
</dbReference>
<dbReference type="AlphaFoldDB" id="A0AAW5VRM7"/>
<name>A0AAW5VRM7_9LEPT</name>
<proteinExistence type="predicted"/>
<sequence>MNFYDSFEINLINYIESYKSELEKSKFKFYSKTVGPGMGAIVELSNKDHNLIIINDRGQFFLDLKSKSELKNLNFQLNSILSYILFQNMENLDKVNRKQVLLGEEFPDLLTDPLKYYFIYRNEIKDIELNTQYKKIINKLQTERSKYLFSQ</sequence>
<dbReference type="Proteomes" id="UP001208540">
    <property type="component" value="Unassembled WGS sequence"/>
</dbReference>
<evidence type="ECO:0000313" key="3">
    <source>
        <dbReference type="Proteomes" id="UP001208540"/>
    </source>
</evidence>
<evidence type="ECO:0000313" key="1">
    <source>
        <dbReference type="EMBL" id="MCW7528401.1"/>
    </source>
</evidence>